<protein>
    <submittedName>
        <fullName evidence="1">Uncharacterized protein</fullName>
    </submittedName>
</protein>
<dbReference type="EMBL" id="CP101471">
    <property type="protein sequence ID" value="UTT52313.1"/>
    <property type="molecule type" value="Genomic_DNA"/>
</dbReference>
<dbReference type="Proteomes" id="UP001060245">
    <property type="component" value="Chromosome"/>
</dbReference>
<accession>A0ACD4B3T2</accession>
<evidence type="ECO:0000313" key="2">
    <source>
        <dbReference type="Proteomes" id="UP001060245"/>
    </source>
</evidence>
<sequence length="96" mass="10760">MTQKAMRDADVTRDSERYSLTYRDPTGEAAVRNLMGKSAQVTWDDGFIIHLTAEDLKPLLAQLNFRMSRKGHIWGHKKNAPTGQGEGEVTSKGIEQ</sequence>
<reference evidence="1" key="1">
    <citation type="submission" date="2022-07" db="EMBL/GenBank/DDBJ databases">
        <title>Complete genome of DND4.</title>
        <authorList>
            <person name="Cao G."/>
        </authorList>
    </citation>
    <scope>NUCLEOTIDE SEQUENCE</scope>
    <source>
        <strain evidence="1">DND4</strain>
    </source>
</reference>
<evidence type="ECO:0000313" key="1">
    <source>
        <dbReference type="EMBL" id="UTT52313.1"/>
    </source>
</evidence>
<organism evidence="1 2">
    <name type="scientific">Microbacterium maritypicum</name>
    <name type="common">Microbacterium liquefaciens</name>
    <dbReference type="NCBI Taxonomy" id="33918"/>
    <lineage>
        <taxon>Bacteria</taxon>
        <taxon>Bacillati</taxon>
        <taxon>Actinomycetota</taxon>
        <taxon>Actinomycetes</taxon>
        <taxon>Micrococcales</taxon>
        <taxon>Microbacteriaceae</taxon>
        <taxon>Microbacterium</taxon>
    </lineage>
</organism>
<name>A0ACD4B3T2_MICMQ</name>
<gene>
    <name evidence="1" type="ORF">NMQ05_14700</name>
</gene>
<proteinExistence type="predicted"/>
<keyword evidence="2" id="KW-1185">Reference proteome</keyword>